<evidence type="ECO:0000256" key="6">
    <source>
        <dbReference type="ARBA" id="ARBA00030642"/>
    </source>
</evidence>
<evidence type="ECO:0000259" key="10">
    <source>
        <dbReference type="PROSITE" id="PS50198"/>
    </source>
</evidence>
<dbReference type="EMBL" id="VFSV01000005">
    <property type="protein sequence ID" value="TRD22644.1"/>
    <property type="molecule type" value="Genomic_DNA"/>
</dbReference>
<dbReference type="Proteomes" id="UP000318590">
    <property type="component" value="Unassembled WGS sequence"/>
</dbReference>
<dbReference type="RefSeq" id="WP_142833588.1">
    <property type="nucleotide sequence ID" value="NZ_VFSV01000005.1"/>
</dbReference>
<evidence type="ECO:0000256" key="2">
    <source>
        <dbReference type="ARBA" id="ARBA00007656"/>
    </source>
</evidence>
<dbReference type="PROSITE" id="PS50198">
    <property type="entry name" value="PPIC_PPIASE_2"/>
    <property type="match status" value="1"/>
</dbReference>
<evidence type="ECO:0000313" key="11">
    <source>
        <dbReference type="EMBL" id="TRD22644.1"/>
    </source>
</evidence>
<dbReference type="AlphaFoldDB" id="A0A547Q8E4"/>
<evidence type="ECO:0000256" key="4">
    <source>
        <dbReference type="ARBA" id="ARBA00018370"/>
    </source>
</evidence>
<dbReference type="PANTHER" id="PTHR47245:SF2">
    <property type="entry name" value="PEPTIDYL-PROLYL CIS-TRANS ISOMERASE HP_0175-RELATED"/>
    <property type="match status" value="1"/>
</dbReference>
<dbReference type="EC" id="5.2.1.8" evidence="3"/>
<comment type="caution">
    <text evidence="11">The sequence shown here is derived from an EMBL/GenBank/DDBJ whole genome shotgun (WGS) entry which is preliminary data.</text>
</comment>
<reference evidence="11 12" key="1">
    <citation type="submission" date="2019-06" db="EMBL/GenBank/DDBJ databases">
        <title>Paenimaribius caenipelagi gen. nov., sp. nov., isolated from a tidal flat.</title>
        <authorList>
            <person name="Yoon J.-H."/>
        </authorList>
    </citation>
    <scope>NUCLEOTIDE SEQUENCE [LARGE SCALE GENOMIC DNA]</scope>
    <source>
        <strain evidence="11 12">JBTF-M29</strain>
    </source>
</reference>
<evidence type="ECO:0000256" key="9">
    <source>
        <dbReference type="SAM" id="SignalP"/>
    </source>
</evidence>
<gene>
    <name evidence="11" type="ORF">FEV53_04310</name>
</gene>
<keyword evidence="5 8" id="KW-0697">Rotamase</keyword>
<organism evidence="11 12">
    <name type="scientific">Palleronia caenipelagi</name>
    <dbReference type="NCBI Taxonomy" id="2489174"/>
    <lineage>
        <taxon>Bacteria</taxon>
        <taxon>Pseudomonadati</taxon>
        <taxon>Pseudomonadota</taxon>
        <taxon>Alphaproteobacteria</taxon>
        <taxon>Rhodobacterales</taxon>
        <taxon>Roseobacteraceae</taxon>
        <taxon>Palleronia</taxon>
    </lineage>
</organism>
<keyword evidence="9" id="KW-0732">Signal</keyword>
<evidence type="ECO:0000256" key="1">
    <source>
        <dbReference type="ARBA" id="ARBA00000971"/>
    </source>
</evidence>
<name>A0A547Q8E4_9RHOB</name>
<dbReference type="SUPFAM" id="SSF109998">
    <property type="entry name" value="Triger factor/SurA peptide-binding domain-like"/>
    <property type="match status" value="1"/>
</dbReference>
<dbReference type="InterPro" id="IPR050245">
    <property type="entry name" value="PrsA_foldase"/>
</dbReference>
<protein>
    <recommendedName>
        <fullName evidence="4">Parvulin-like PPIase</fullName>
        <ecNumber evidence="3">5.2.1.8</ecNumber>
    </recommendedName>
    <alternativeName>
        <fullName evidence="6">Peptidyl-prolyl cis-trans isomerase plp</fullName>
    </alternativeName>
    <alternativeName>
        <fullName evidence="7">Rotamase plp</fullName>
    </alternativeName>
</protein>
<dbReference type="InterPro" id="IPR027304">
    <property type="entry name" value="Trigger_fact/SurA_dom_sf"/>
</dbReference>
<comment type="catalytic activity">
    <reaction evidence="1">
        <text>[protein]-peptidylproline (omega=180) = [protein]-peptidylproline (omega=0)</text>
        <dbReference type="Rhea" id="RHEA:16237"/>
        <dbReference type="Rhea" id="RHEA-COMP:10747"/>
        <dbReference type="Rhea" id="RHEA-COMP:10748"/>
        <dbReference type="ChEBI" id="CHEBI:83833"/>
        <dbReference type="ChEBI" id="CHEBI:83834"/>
        <dbReference type="EC" id="5.2.1.8"/>
    </reaction>
</comment>
<dbReference type="OrthoDB" id="14196at2"/>
<dbReference type="InterPro" id="IPR046357">
    <property type="entry name" value="PPIase_dom_sf"/>
</dbReference>
<keyword evidence="12" id="KW-1185">Reference proteome</keyword>
<dbReference type="Gene3D" id="3.10.50.40">
    <property type="match status" value="1"/>
</dbReference>
<proteinExistence type="inferred from homology"/>
<accession>A0A547Q8E4</accession>
<feature type="chain" id="PRO_5021806453" description="Parvulin-like PPIase" evidence="9">
    <location>
        <begin position="22"/>
        <end position="275"/>
    </location>
</feature>
<dbReference type="PROSITE" id="PS01096">
    <property type="entry name" value="PPIC_PPIASE_1"/>
    <property type="match status" value="1"/>
</dbReference>
<dbReference type="Pfam" id="PF00639">
    <property type="entry name" value="Rotamase"/>
    <property type="match status" value="1"/>
</dbReference>
<evidence type="ECO:0000256" key="3">
    <source>
        <dbReference type="ARBA" id="ARBA00013194"/>
    </source>
</evidence>
<dbReference type="InterPro" id="IPR000297">
    <property type="entry name" value="PPIase_PpiC"/>
</dbReference>
<dbReference type="PANTHER" id="PTHR47245">
    <property type="entry name" value="PEPTIDYLPROLYL ISOMERASE"/>
    <property type="match status" value="1"/>
</dbReference>
<keyword evidence="8 11" id="KW-0413">Isomerase</keyword>
<comment type="similarity">
    <text evidence="2">Belongs to the PpiC/parvulin rotamase family.</text>
</comment>
<dbReference type="SUPFAM" id="SSF54534">
    <property type="entry name" value="FKBP-like"/>
    <property type="match status" value="1"/>
</dbReference>
<evidence type="ECO:0000256" key="8">
    <source>
        <dbReference type="PROSITE-ProRule" id="PRU00278"/>
    </source>
</evidence>
<feature type="domain" description="PpiC" evidence="10">
    <location>
        <begin position="129"/>
        <end position="218"/>
    </location>
</feature>
<feature type="signal peptide" evidence="9">
    <location>
        <begin position="1"/>
        <end position="21"/>
    </location>
</feature>
<sequence>MTRLTSLIAAFAFSTAMPAVAQEAGTVLATVNGEAITLGHVIALRERLPQEYQQLDDGVLLDGLTQQLIQQTALAATAEGLSKRGELVIENERRALVAAEEVQKLAEGIVSEEDVRAAYDEMFSNPVHGHEFNASHILVETEEKAAELIEQLKGGADFAELAKAESTGPSGPSGGELGWFGDGAMVPEFDAAVHVMEVGDISEPVQTQFGWHVIKLNETRDLPPPAFEEVRDEIESDLQVEALEMLLADVVAKATVERPELDLDPSVIRNSDLLD</sequence>
<dbReference type="GO" id="GO:0003755">
    <property type="term" value="F:peptidyl-prolyl cis-trans isomerase activity"/>
    <property type="evidence" value="ECO:0007669"/>
    <property type="project" value="UniProtKB-KW"/>
</dbReference>
<evidence type="ECO:0000256" key="7">
    <source>
        <dbReference type="ARBA" id="ARBA00031484"/>
    </source>
</evidence>
<evidence type="ECO:0000313" key="12">
    <source>
        <dbReference type="Proteomes" id="UP000318590"/>
    </source>
</evidence>
<dbReference type="InterPro" id="IPR023058">
    <property type="entry name" value="PPIase_PpiC_CS"/>
</dbReference>
<evidence type="ECO:0000256" key="5">
    <source>
        <dbReference type="ARBA" id="ARBA00023110"/>
    </source>
</evidence>